<dbReference type="SMART" id="SM00849">
    <property type="entry name" value="Lactamase_B"/>
    <property type="match status" value="1"/>
</dbReference>
<dbReference type="AlphaFoldDB" id="A0A1Y3Y5N6"/>
<protein>
    <recommendedName>
        <fullName evidence="1">Metallo-beta-lactamase domain-containing protein</fullName>
    </recommendedName>
</protein>
<proteinExistence type="predicted"/>
<dbReference type="Gene3D" id="3.60.15.10">
    <property type="entry name" value="Ribonuclease Z/Hydroxyacylglutathione hydrolase-like"/>
    <property type="match status" value="1"/>
</dbReference>
<dbReference type="PANTHER" id="PTHR47619">
    <property type="entry name" value="METALLO-HYDROLASE YYCJ-RELATED"/>
    <property type="match status" value="1"/>
</dbReference>
<name>A0A1Y3Y5N6_9ACTN</name>
<dbReference type="SUPFAM" id="SSF56281">
    <property type="entry name" value="Metallo-hydrolase/oxidoreductase"/>
    <property type="match status" value="1"/>
</dbReference>
<dbReference type="PANTHER" id="PTHR47619:SF1">
    <property type="entry name" value="EXODEOXYRIBONUCLEASE WALJ"/>
    <property type="match status" value="1"/>
</dbReference>
<gene>
    <name evidence="2" type="ORF">B5G02_00935</name>
</gene>
<dbReference type="InterPro" id="IPR052533">
    <property type="entry name" value="WalJ/YycJ-like"/>
</dbReference>
<sequence>MTNALHLHILGSGSKGNCSLVESPEGLIMIDNGFSRRETLARMHALGLDESRVRALVLTHEHGDHTRGIAVWCKRFAGELYASAGTPAARRGFEELPFHEVEPGEDVQIGDVLVETFPTSHDVVNPMGMRFTAGGDAIAFATDTGVLTPPALRLLADARILALECNHDVTMLRHGGYPRFLQERILSDEGHLSNAQAAEAVRTLVTARTEQLIAMHISQENNRPSLAVRTLAEALGATLDNEIGSAATLERAGGARPLHIRAAGQDRPLTIL</sequence>
<organism evidence="2 3">
    <name type="scientific">[Collinsella] massiliensis</name>
    <dbReference type="NCBI Taxonomy" id="1232426"/>
    <lineage>
        <taxon>Bacteria</taxon>
        <taxon>Bacillati</taxon>
        <taxon>Actinomycetota</taxon>
        <taxon>Coriobacteriia</taxon>
        <taxon>Coriobacteriales</taxon>
        <taxon>Coriobacteriaceae</taxon>
        <taxon>Enorma</taxon>
    </lineage>
</organism>
<dbReference type="EMBL" id="NFIE01000002">
    <property type="protein sequence ID" value="OUN89630.1"/>
    <property type="molecule type" value="Genomic_DNA"/>
</dbReference>
<dbReference type="InterPro" id="IPR036866">
    <property type="entry name" value="RibonucZ/Hydroxyglut_hydro"/>
</dbReference>
<dbReference type="InterPro" id="IPR001279">
    <property type="entry name" value="Metallo-B-lactamas"/>
</dbReference>
<feature type="domain" description="Metallo-beta-lactamase" evidence="1">
    <location>
        <begin position="15"/>
        <end position="167"/>
    </location>
</feature>
<evidence type="ECO:0000313" key="3">
    <source>
        <dbReference type="Proteomes" id="UP000195781"/>
    </source>
</evidence>
<dbReference type="Pfam" id="PF12706">
    <property type="entry name" value="Lactamase_B_2"/>
    <property type="match status" value="1"/>
</dbReference>
<comment type="caution">
    <text evidence="2">The sequence shown here is derived from an EMBL/GenBank/DDBJ whole genome shotgun (WGS) entry which is preliminary data.</text>
</comment>
<dbReference type="RefSeq" id="WP_094334820.1">
    <property type="nucleotide sequence ID" value="NZ_NFIE01000002.1"/>
</dbReference>
<dbReference type="Proteomes" id="UP000195781">
    <property type="component" value="Unassembled WGS sequence"/>
</dbReference>
<reference evidence="3" key="1">
    <citation type="submission" date="2017-04" db="EMBL/GenBank/DDBJ databases">
        <title>Function of individual gut microbiota members based on whole genome sequencing of pure cultures obtained from chicken caecum.</title>
        <authorList>
            <person name="Medvecky M."/>
            <person name="Cejkova D."/>
            <person name="Polansky O."/>
            <person name="Karasova D."/>
            <person name="Kubasova T."/>
            <person name="Cizek A."/>
            <person name="Rychlik I."/>
        </authorList>
    </citation>
    <scope>NUCLEOTIDE SEQUENCE [LARGE SCALE GENOMIC DNA]</scope>
    <source>
        <strain evidence="3">An5</strain>
    </source>
</reference>
<dbReference type="OrthoDB" id="2971563at2"/>
<accession>A0A1Y3Y5N6</accession>
<evidence type="ECO:0000259" key="1">
    <source>
        <dbReference type="SMART" id="SM00849"/>
    </source>
</evidence>
<keyword evidence="3" id="KW-1185">Reference proteome</keyword>
<evidence type="ECO:0000313" key="2">
    <source>
        <dbReference type="EMBL" id="OUN89630.1"/>
    </source>
</evidence>